<dbReference type="PRINTS" id="PR00723">
    <property type="entry name" value="SUBTILISIN"/>
</dbReference>
<dbReference type="Gene3D" id="3.50.30.30">
    <property type="match status" value="1"/>
</dbReference>
<dbReference type="InterPro" id="IPR003137">
    <property type="entry name" value="PA_domain"/>
</dbReference>
<feature type="active site" description="Charge relay system" evidence="8 9">
    <location>
        <position position="602"/>
    </location>
</feature>
<dbReference type="PROSITE" id="PS00136">
    <property type="entry name" value="SUBTILASE_ASP"/>
    <property type="match status" value="1"/>
</dbReference>
<evidence type="ECO:0008006" key="16">
    <source>
        <dbReference type="Google" id="ProtNLM"/>
    </source>
</evidence>
<evidence type="ECO:0000256" key="2">
    <source>
        <dbReference type="ARBA" id="ARBA00022512"/>
    </source>
</evidence>
<evidence type="ECO:0000256" key="11">
    <source>
        <dbReference type="SAM" id="SignalP"/>
    </source>
</evidence>
<dbReference type="InterPro" id="IPR036852">
    <property type="entry name" value="Peptidase_S8/S53_dom_sf"/>
</dbReference>
<feature type="active site" description="Charge relay system" evidence="8 9">
    <location>
        <position position="191"/>
    </location>
</feature>
<proteinExistence type="inferred from homology"/>
<dbReference type="InterPro" id="IPR015500">
    <property type="entry name" value="Peptidase_S8_subtilisin-rel"/>
</dbReference>
<dbReference type="EMBL" id="PGTM01000014">
    <property type="protein sequence ID" value="PJF37124.1"/>
    <property type="molecule type" value="Genomic_DNA"/>
</dbReference>
<dbReference type="PROSITE" id="PS00137">
    <property type="entry name" value="SUBTILASE_HIS"/>
    <property type="match status" value="1"/>
</dbReference>
<comment type="caution">
    <text evidence="14">The sequence shown here is derived from an EMBL/GenBank/DDBJ whole genome shotgun (WGS) entry which is preliminary data.</text>
</comment>
<dbReference type="SUPFAM" id="SSF52025">
    <property type="entry name" value="PA domain"/>
    <property type="match status" value="1"/>
</dbReference>
<evidence type="ECO:0000259" key="13">
    <source>
        <dbReference type="Pfam" id="PF02225"/>
    </source>
</evidence>
<dbReference type="GO" id="GO:0006508">
    <property type="term" value="P:proteolysis"/>
    <property type="evidence" value="ECO:0007669"/>
    <property type="project" value="UniProtKB-KW"/>
</dbReference>
<feature type="active site" description="Charge relay system" evidence="8 9">
    <location>
        <position position="269"/>
    </location>
</feature>
<dbReference type="InterPro" id="IPR000209">
    <property type="entry name" value="Peptidase_S8/S53_dom"/>
</dbReference>
<dbReference type="Pfam" id="PF02225">
    <property type="entry name" value="PA"/>
    <property type="match status" value="1"/>
</dbReference>
<dbReference type="CDD" id="cd07474">
    <property type="entry name" value="Peptidases_S8_subtilisin_Vpr-like"/>
    <property type="match status" value="1"/>
</dbReference>
<dbReference type="InterPro" id="IPR050131">
    <property type="entry name" value="Peptidase_S8_subtilisin-like"/>
</dbReference>
<dbReference type="PROSITE" id="PS51892">
    <property type="entry name" value="SUBTILASE"/>
    <property type="match status" value="1"/>
</dbReference>
<dbReference type="PANTHER" id="PTHR43806:SF11">
    <property type="entry name" value="CEREVISIN-RELATED"/>
    <property type="match status" value="1"/>
</dbReference>
<evidence type="ECO:0000313" key="14">
    <source>
        <dbReference type="EMBL" id="PJF37124.1"/>
    </source>
</evidence>
<dbReference type="InterPro" id="IPR034213">
    <property type="entry name" value="S8_Vpr-like"/>
</dbReference>
<feature type="chain" id="PRO_5014928750" description="Peptidase S8/S53 domain-containing protein" evidence="11">
    <location>
        <begin position="33"/>
        <end position="1375"/>
    </location>
</feature>
<dbReference type="SUPFAM" id="SSF52743">
    <property type="entry name" value="Subtilisin-like"/>
    <property type="match status" value="1"/>
</dbReference>
<keyword evidence="5 11" id="KW-0732">Signal</keyword>
<keyword evidence="4 9" id="KW-0645">Protease</keyword>
<evidence type="ECO:0000256" key="7">
    <source>
        <dbReference type="ARBA" id="ARBA00022825"/>
    </source>
</evidence>
<name>A0A2M8PHV7_9CHLR</name>
<protein>
    <recommendedName>
        <fullName evidence="16">Peptidase S8/S53 domain-containing protein</fullName>
    </recommendedName>
</protein>
<dbReference type="SUPFAM" id="SSF69318">
    <property type="entry name" value="Integrin alpha N-terminal domain"/>
    <property type="match status" value="1"/>
</dbReference>
<dbReference type="InterPro" id="IPR013783">
    <property type="entry name" value="Ig-like_fold"/>
</dbReference>
<feature type="domain" description="PA" evidence="13">
    <location>
        <begin position="445"/>
        <end position="527"/>
    </location>
</feature>
<dbReference type="Gene3D" id="3.40.50.200">
    <property type="entry name" value="Peptidase S8/S53 domain"/>
    <property type="match status" value="1"/>
</dbReference>
<evidence type="ECO:0000256" key="3">
    <source>
        <dbReference type="ARBA" id="ARBA00022525"/>
    </source>
</evidence>
<keyword evidence="2" id="KW-0134">Cell wall</keyword>
<evidence type="ECO:0000313" key="15">
    <source>
        <dbReference type="Proteomes" id="UP000229681"/>
    </source>
</evidence>
<evidence type="ECO:0000256" key="1">
    <source>
        <dbReference type="ARBA" id="ARBA00011073"/>
    </source>
</evidence>
<evidence type="ECO:0000256" key="8">
    <source>
        <dbReference type="PIRSR" id="PIRSR615500-1"/>
    </source>
</evidence>
<dbReference type="Gene3D" id="2.60.40.10">
    <property type="entry name" value="Immunoglobulins"/>
    <property type="match status" value="1"/>
</dbReference>
<evidence type="ECO:0000256" key="4">
    <source>
        <dbReference type="ARBA" id="ARBA00022670"/>
    </source>
</evidence>
<sequence length="1375" mass="143052">MKDISRKSVIFGLIAALLSGLLSLNVSAPALAQDGGNVKGPGIAIDRSGLPELTADDLWVNANGRTRIIVEMSQPPTALALQLQVGSASVDAVVESMNAAIEAEQTFATNFMAQLSGNVRVLNTLRAAVNAIVVEVDAAKVNELRRIPGVKNLYPDSIVERANADAAQRINAPPVWQSGFTGAGVRVGVIDDGLDYRHAHFGGTPAATWGSFTGLLASKVVGGYDFVGNLYDARNPLSVPTPDPDPLTCWPGPSGYPVGFGGETVPVHHGTHVAGSLAGYGVASDGSTYTGPYDTTTPLSTMQIGPGMAPLAQLYIYRVFGCYGSTATTNVVAAIDRAVDPDQDFSPADRLDVINMSLGSGYGSGLGIYETAINNAVAAGVVVVASAGNSFDSFFVTGNPAAASAAISVANTSMFAPLFTLNTPTTQFHSGFGASFGPPISSPITGNIVEANPVLACGTGPLTNAAAINGNIALIDRGGCPFVDKVKRAQVSGAIAAIICSVTGPAGPMGGSDPTITIPSIMLEGSACAAFRTLSPLNGTISLNTLDGLNTSSSRGPRRATNISPLVLKPDVAAPGTNIMSSIGPAWPGPAYNQRARYSGTSMAAPMVAGMAAVLRQLHPTWTSAEIKALIMNTADADVFVQPGVSSTIFGVGRVGSGRASLSKAATANVIAYDSAAPERVSVSFGLLEVVGSGTFSRTITLKNKGTLPASYNVSVQNIVNQNGTSVSVSPSSAVVPVGGTATVTVTITANPVTPGSLNRDPSTPTLQGGVRREWLPEVNGNILFTPASGPVLRVPYHAVVRPVSEMQATTSHLVLPATSGTANLSQTGTTFSTGSLIAPGYEFNAEAMVSPFRLLYQSPNEPNFFGPTENHADIRYVGVTSDYGARSGNLNATQIYFAIVPWSNVTTPKEVEYAIYIDVNQDNIDDYVLWNARFSSGGAQIDFYGSNLAVEGGVGTTPVGLQGFLNPIMYADPSGPVQTYKFLNNVYVLGVSAGGAGTSPFGGGGLKLTPGQPFNFRVQAFSYEHFGIIDVTPTLTYNPTADIFDFTGTSVGGPYTGVPWYFARPTDVIPVDYNLANYVPGSGPARILLLYYHNRSGFGRAQVVNVSGPGLPNPLTGDTIGVWRASNQNVYLRTSLTSGPANYVGIIGTPTTITVAGDWNGDGTDTPGYYDPSNGFVSLSNNIDGSGPFINYVFGIGGDYPIVGDWNGDGIDSLGVYRQTTGQLLLRNDNSTGFADFYMVFGIPGDIPIAGDWNSSGSDAPGVFRQSNNTFYLLYTVGNGSFFADEEVIFGTSTDQPVAGDWDGNGLTDLGVYRPSIGAFLLRMPDTSVTGGGHYTLPIPYGIPSDFGLAGRWFPPQPLPPSAPEAAPTFVPRE</sequence>
<dbReference type="PROSITE" id="PS00138">
    <property type="entry name" value="SUBTILASE_SER"/>
    <property type="match status" value="1"/>
</dbReference>
<dbReference type="InterPro" id="IPR028994">
    <property type="entry name" value="Integrin_alpha_N"/>
</dbReference>
<dbReference type="Pfam" id="PF00082">
    <property type="entry name" value="Peptidase_S8"/>
    <property type="match status" value="1"/>
</dbReference>
<dbReference type="InterPro" id="IPR022398">
    <property type="entry name" value="Peptidase_S8_His-AS"/>
</dbReference>
<evidence type="ECO:0000256" key="9">
    <source>
        <dbReference type="PROSITE-ProRule" id="PRU01240"/>
    </source>
</evidence>
<comment type="similarity">
    <text evidence="1 9 10">Belongs to the peptidase S8 family.</text>
</comment>
<keyword evidence="7 9" id="KW-0720">Serine protease</keyword>
<gene>
    <name evidence="14" type="ORF">CUN49_01935</name>
</gene>
<accession>A0A2M8PHV7</accession>
<keyword evidence="6 9" id="KW-0378">Hydrolase</keyword>
<dbReference type="GO" id="GO:0004252">
    <property type="term" value="F:serine-type endopeptidase activity"/>
    <property type="evidence" value="ECO:0007669"/>
    <property type="project" value="UniProtKB-UniRule"/>
</dbReference>
<dbReference type="InterPro" id="IPR046450">
    <property type="entry name" value="PA_dom_sf"/>
</dbReference>
<feature type="signal peptide" evidence="11">
    <location>
        <begin position="1"/>
        <end position="32"/>
    </location>
</feature>
<evidence type="ECO:0000259" key="12">
    <source>
        <dbReference type="Pfam" id="PF00082"/>
    </source>
</evidence>
<evidence type="ECO:0000256" key="10">
    <source>
        <dbReference type="RuleBase" id="RU003355"/>
    </source>
</evidence>
<dbReference type="InterPro" id="IPR023828">
    <property type="entry name" value="Peptidase_S8_Ser-AS"/>
</dbReference>
<dbReference type="PANTHER" id="PTHR43806">
    <property type="entry name" value="PEPTIDASE S8"/>
    <property type="match status" value="1"/>
</dbReference>
<feature type="domain" description="Peptidase S8/S53" evidence="12">
    <location>
        <begin position="182"/>
        <end position="653"/>
    </location>
</feature>
<dbReference type="InterPro" id="IPR023827">
    <property type="entry name" value="Peptidase_S8_Asp-AS"/>
</dbReference>
<reference evidence="14 15" key="1">
    <citation type="submission" date="2017-11" db="EMBL/GenBank/DDBJ databases">
        <title>Evolution of Phototrophy in the Chloroflexi Phylum Driven by Horizontal Gene Transfer.</title>
        <authorList>
            <person name="Ward L.M."/>
            <person name="Hemp J."/>
            <person name="Shih P.M."/>
            <person name="Mcglynn S.E."/>
            <person name="Fischer W."/>
        </authorList>
    </citation>
    <scope>NUCLEOTIDE SEQUENCE [LARGE SCALE GENOMIC DNA]</scope>
    <source>
        <strain evidence="14">JP3_13</strain>
    </source>
</reference>
<dbReference type="Proteomes" id="UP000229681">
    <property type="component" value="Unassembled WGS sequence"/>
</dbReference>
<organism evidence="14 15">
    <name type="scientific">Candidatus Thermofonsia Clade 1 bacterium</name>
    <dbReference type="NCBI Taxonomy" id="2364210"/>
    <lineage>
        <taxon>Bacteria</taxon>
        <taxon>Bacillati</taxon>
        <taxon>Chloroflexota</taxon>
        <taxon>Candidatus Thermofontia</taxon>
        <taxon>Candidatus Thermofonsia Clade 1</taxon>
    </lineage>
</organism>
<keyword evidence="3" id="KW-0964">Secreted</keyword>
<evidence type="ECO:0000256" key="6">
    <source>
        <dbReference type="ARBA" id="ARBA00022801"/>
    </source>
</evidence>
<evidence type="ECO:0000256" key="5">
    <source>
        <dbReference type="ARBA" id="ARBA00022729"/>
    </source>
</evidence>